<evidence type="ECO:0000313" key="18">
    <source>
        <dbReference type="Proteomes" id="UP000838878"/>
    </source>
</evidence>
<dbReference type="GO" id="GO:0003774">
    <property type="term" value="F:cytoskeletal motor activity"/>
    <property type="evidence" value="ECO:0007669"/>
    <property type="project" value="UniProtKB-UniRule"/>
</dbReference>
<dbReference type="Gene3D" id="1.20.80.10">
    <property type="match status" value="2"/>
</dbReference>
<dbReference type="Pfam" id="PF21989">
    <property type="entry name" value="RA_2"/>
    <property type="match status" value="2"/>
</dbReference>
<evidence type="ECO:0000259" key="13">
    <source>
        <dbReference type="PROSITE" id="PS50002"/>
    </source>
</evidence>
<dbReference type="GO" id="GO:0009887">
    <property type="term" value="P:animal organ morphogenesis"/>
    <property type="evidence" value="ECO:0007669"/>
    <property type="project" value="UniProtKB-ARBA"/>
</dbReference>
<dbReference type="Pfam" id="PF21998">
    <property type="entry name" value="FERM_C1_MyoVII"/>
    <property type="match status" value="1"/>
</dbReference>
<dbReference type="GO" id="GO:0003779">
    <property type="term" value="F:actin binding"/>
    <property type="evidence" value="ECO:0007669"/>
    <property type="project" value="UniProtKB-KW"/>
</dbReference>
<dbReference type="Pfam" id="PF02174">
    <property type="entry name" value="IRS"/>
    <property type="match status" value="1"/>
</dbReference>
<dbReference type="Pfam" id="PF07653">
    <property type="entry name" value="SH3_2"/>
    <property type="match status" value="1"/>
</dbReference>
<dbReference type="CDD" id="cd13199">
    <property type="entry name" value="FERM_C2_MyoVII"/>
    <property type="match status" value="1"/>
</dbReference>
<feature type="non-terminal residue" evidence="17">
    <location>
        <position position="2106"/>
    </location>
</feature>
<evidence type="ECO:0000256" key="10">
    <source>
        <dbReference type="ARBA" id="ARBA00023203"/>
    </source>
</evidence>
<dbReference type="PROSITE" id="PS51456">
    <property type="entry name" value="MYOSIN_MOTOR"/>
    <property type="match status" value="1"/>
</dbReference>
<feature type="binding site" evidence="12">
    <location>
        <begin position="157"/>
        <end position="164"/>
    </location>
    <ligand>
        <name>ATP</name>
        <dbReference type="ChEBI" id="CHEBI:30616"/>
    </ligand>
</feature>
<evidence type="ECO:0000256" key="7">
    <source>
        <dbReference type="ARBA" id="ARBA00022840"/>
    </source>
</evidence>
<dbReference type="PROSITE" id="PS51016">
    <property type="entry name" value="MYTH4"/>
    <property type="match status" value="2"/>
</dbReference>
<evidence type="ECO:0000313" key="17">
    <source>
        <dbReference type="EMBL" id="CAH0726480.1"/>
    </source>
</evidence>
<dbReference type="PROSITE" id="PS50057">
    <property type="entry name" value="FERM_3"/>
    <property type="match status" value="2"/>
</dbReference>
<keyword evidence="6 12" id="KW-0547">Nucleotide-binding</keyword>
<keyword evidence="10 12" id="KW-0009">Actin-binding</keyword>
<dbReference type="Pfam" id="PF24123">
    <property type="entry name" value="Myosin_VII_N"/>
    <property type="match status" value="1"/>
</dbReference>
<dbReference type="InterPro" id="IPR051567">
    <property type="entry name" value="Unconventional_Myosin_ATPase"/>
</dbReference>
<sequence>MADRIQISEYVWLNPEKKSEFEVPIAVKILNSSGGRIQVRDDNGEVFSTDVTNVIKPLHTTSLASVEDMITLGELQEYTILRNLHIRYNQQLIYTYTGSMLIAINPYEILPIYTMDQIHFYQDHNIGDIPPHIFAIGNNSYKELLDTATNQCIVISGESGAGKTESTKLLLQYLAAASGKHSWIEQQIQETNPILEAFGNAKTVKNDNSSRFGKYINIYFNSKGVIEGGNIEQYLLEKSRIVRQNKGERNYHIFYSLVTGLSADEKKHLDLGRPADFEYLNSGNMLTCDGRNDAVEFSDIRSAFKVLNFSDNDVWGIFTLLAAILHLGNLKFKSLNVNNIDSSEVSDALNANRISNLLGINKAKFCEALTRKTLLVQGDKVVSPISAASAIESRDALVKALYGHIFEYIVEMINKTLHKDRPLTGGSVGILDIFGFENFDSNSFEQLCINYANENLQQFFIKHIFKFEQEQYAKEGIIWSNINYVDNQENLDLIGQKPMNLLSLIDEESRFPKGTDLTLLSKLNSNHSAKNSYIAPKSTREHKFGVRHFAGDVLYEVKGFLDKNRDMLTADIKEMILESNNTFLRNLFSVEISAHHSGSRKAVSLSHQFKTSLDSLMKTLYACHPFFVRCIKPNEHKKPRLFDRALCVRQLRYAGLMETAKIRQAGYPIRYTYSEFVHRYRLVVPGIPLPEKTDCKVATKKICSEVLKDEDYKLGHTKVFLKDHHDTLLEELRHKILKAAVIRVQANARRFIYRKRYLKLKAAAIIIQKNFRARGFRSRFLRMRRGYLRLQAVIKSRELRKTFINLRRFFKNLQGHCRGYLVRKLIKEKAHIMKARLAQMKIDTNNITDVKKAEDEHEKKYEELMSSIWIAKEVVPESDVQNTTIIDDRYVDDVFGFLKDSSTPAGTVRGTGFGMSSAPKPALSNILPLPQEEELEQFDEYNFKKFAATYFLGNISHQYSRKPLKHSLLDLPSPIDKMASQAIWITILRFMGDLAEPKYVDEKVDNIPVMSKLYDTVGRAFQKSKEFEDLMVQEHGLGKSKMIQRTLKKQTKLNEEFLKGLINDEVTNEMYSNWLNSRRSSNLEKLHFIIGHGIIRKELRDEIFAQLCKQLTNNPSKASFARGWILLSLCVGCFPPSEHLLKYLRSFIREGPPGYAPYCEGRLVRTFKNGPRTQPPSWLELQATKTKKPILLTVTLMDENMKTVQSDSATTAEEVCQQIAESIELVDTFGFSLYITLYDKVLSLGSETEHIMDAISQCEQFAREQGTPEKNAPWRLFYRKEVFTPWHNPADDPVATNLIYHQVIKGVKFGEYRCNSEKDLAIIAAQQHYIEYGPRIDPNLLRKVIVNYIPNQFIQSNDVALTKWEHLVTKAFESSSSIQTSVEPLRCKEDIVIFAKIKWPMLFSRFFEAVKLKGDTINKDLIILAVNWTGIYIVDQSEHILLEMSYPEVTYVAYEDDNEFDKVGRITIRTIQQDEFVFQSVDASEISSLIIYLIDGLKRRSIYVITQSDSQGYSDAASFLQYKKGDLITLLQESTGETLMNATWGYGECNGHEGLFPTEQVYILPTLTMPPSMILEVFKKGNVNTDKKVLSKYNTIQRKRMHTLEKFAKEHFRENYDINATVSKQSMLTTAKKTMASELWIHSREPIRQPLLKKVVSDEKLSKAAVAAFFGILKYMGDIPSPKARSATEYTDEIFRAPITEPLLKDEIYCQIMKQLTNNRIQLSEERGWELMWLATGVFTCGQLLMKEVVEFLKTRPHPIAKDCLKRFFKIQRGGQRMYAPYVVEVEAIQHRSMQIYHKVYFPDDTDEAFEVDSSTKAGELCEQITGRLNLKNSDGFSLFVKIVDKVFSVPETYYFFDFIHELVEWMKQTRPGRGAGNQLQMNYQIFFMKKLWINTIPGRDKNADQIFYFPQELPKYLRGYHKTSKQDLIELAALIYRARYGNDQTVLPQITQMLEEFIPSDMVRIQTNAQWKSGISSAYLKHGAMSIEEAKEQFLKKIYQFPTFGTAFFEVKQTSDPSYPEMVIIGINRNGVSVIHPQSRDLLVTYPFSQLSNWSSGNTFFHMTMGNFVRGTKILCETSLGYKMDDLISSYIAVLRQAMKQKQRS</sequence>
<proteinExistence type="inferred from homology"/>
<dbReference type="CDD" id="cd13198">
    <property type="entry name" value="FERM_C1_MyoVII"/>
    <property type="match status" value="1"/>
</dbReference>
<keyword evidence="7 12" id="KW-0067">ATP-binding</keyword>
<dbReference type="InterPro" id="IPR057130">
    <property type="entry name" value="Myosin_VII_N"/>
</dbReference>
<keyword evidence="4" id="KW-0963">Cytoplasm</keyword>
<dbReference type="SUPFAM" id="SSF54236">
    <property type="entry name" value="Ubiquitin-like"/>
    <property type="match status" value="2"/>
</dbReference>
<dbReference type="GO" id="GO:0005524">
    <property type="term" value="F:ATP binding"/>
    <property type="evidence" value="ECO:0007669"/>
    <property type="project" value="UniProtKB-UniRule"/>
</dbReference>
<dbReference type="InterPro" id="IPR036106">
    <property type="entry name" value="MYSc_Myo7"/>
</dbReference>
<comment type="subcellular location">
    <subcellularLocation>
        <location evidence="1">Cytoplasm</location>
    </subcellularLocation>
</comment>
<feature type="region of interest" description="Actin-binding" evidence="12">
    <location>
        <begin position="613"/>
        <end position="635"/>
    </location>
</feature>
<dbReference type="InterPro" id="IPR000857">
    <property type="entry name" value="MyTH4_dom"/>
</dbReference>
<dbReference type="Gene3D" id="3.10.20.90">
    <property type="entry name" value="Phosphatidylinositol 3-kinase Catalytic Subunit, Chain A, domain 1"/>
    <property type="match status" value="2"/>
</dbReference>
<dbReference type="SMART" id="SM00295">
    <property type="entry name" value="B41"/>
    <property type="match status" value="2"/>
</dbReference>
<accession>A0A8J9YH61</accession>
<dbReference type="InterPro" id="IPR014352">
    <property type="entry name" value="FERM/acyl-CoA-bd_prot_sf"/>
</dbReference>
<dbReference type="InterPro" id="IPR001452">
    <property type="entry name" value="SH3_domain"/>
</dbReference>
<reference evidence="17" key="1">
    <citation type="submission" date="2021-12" db="EMBL/GenBank/DDBJ databases">
        <authorList>
            <person name="Martin H S."/>
        </authorList>
    </citation>
    <scope>NUCLEOTIDE SEQUENCE</scope>
</reference>
<evidence type="ECO:0000256" key="6">
    <source>
        <dbReference type="ARBA" id="ARBA00022741"/>
    </source>
</evidence>
<dbReference type="Gene3D" id="2.30.29.30">
    <property type="entry name" value="Pleckstrin-homology domain (PH domain)/Phosphotyrosine-binding domain (PTB)"/>
    <property type="match status" value="2"/>
</dbReference>
<dbReference type="GO" id="GO:0005737">
    <property type="term" value="C:cytoplasm"/>
    <property type="evidence" value="ECO:0007669"/>
    <property type="project" value="UniProtKB-SubCell"/>
</dbReference>
<keyword evidence="9 12" id="KW-0505">Motor protein</keyword>
<dbReference type="SUPFAM" id="SSF50044">
    <property type="entry name" value="SH3-domain"/>
    <property type="match status" value="1"/>
</dbReference>
<dbReference type="Gene3D" id="1.20.58.530">
    <property type="match status" value="1"/>
</dbReference>
<dbReference type="CDD" id="cd17092">
    <property type="entry name" value="FERM1_F1_Myosin-VII"/>
    <property type="match status" value="1"/>
</dbReference>
<feature type="domain" description="SH3" evidence="13">
    <location>
        <begin position="1499"/>
        <end position="1566"/>
    </location>
</feature>
<evidence type="ECO:0000256" key="8">
    <source>
        <dbReference type="ARBA" id="ARBA00023123"/>
    </source>
</evidence>
<evidence type="ECO:0000259" key="14">
    <source>
        <dbReference type="PROSITE" id="PS50057"/>
    </source>
</evidence>
<dbReference type="InterPro" id="IPR027417">
    <property type="entry name" value="P-loop_NTPase"/>
</dbReference>
<organism evidence="17 18">
    <name type="scientific">Brenthis ino</name>
    <name type="common">lesser marbled fritillary</name>
    <dbReference type="NCBI Taxonomy" id="405034"/>
    <lineage>
        <taxon>Eukaryota</taxon>
        <taxon>Metazoa</taxon>
        <taxon>Ecdysozoa</taxon>
        <taxon>Arthropoda</taxon>
        <taxon>Hexapoda</taxon>
        <taxon>Insecta</taxon>
        <taxon>Pterygota</taxon>
        <taxon>Neoptera</taxon>
        <taxon>Endopterygota</taxon>
        <taxon>Lepidoptera</taxon>
        <taxon>Glossata</taxon>
        <taxon>Ditrysia</taxon>
        <taxon>Papilionoidea</taxon>
        <taxon>Nymphalidae</taxon>
        <taxon>Heliconiinae</taxon>
        <taxon>Argynnini</taxon>
        <taxon>Brenthis</taxon>
    </lineage>
</organism>
<dbReference type="CDD" id="cd17093">
    <property type="entry name" value="FERM2_F1_Myosin-VII"/>
    <property type="match status" value="1"/>
</dbReference>
<dbReference type="InterPro" id="IPR041794">
    <property type="entry name" value="MyoVII_FERM_C2"/>
</dbReference>
<dbReference type="FunFam" id="1.10.10.820:FF:000001">
    <property type="entry name" value="Myosin heavy chain"/>
    <property type="match status" value="1"/>
</dbReference>
<evidence type="ECO:0000256" key="9">
    <source>
        <dbReference type="ARBA" id="ARBA00023175"/>
    </source>
</evidence>
<dbReference type="Pfam" id="PF00784">
    <property type="entry name" value="MyTH4"/>
    <property type="match status" value="2"/>
</dbReference>
<dbReference type="GO" id="GO:0016459">
    <property type="term" value="C:myosin complex"/>
    <property type="evidence" value="ECO:0007669"/>
    <property type="project" value="UniProtKB-KW"/>
</dbReference>
<dbReference type="InterPro" id="IPR036961">
    <property type="entry name" value="Kinesin_motor_dom_sf"/>
</dbReference>
<dbReference type="CDD" id="cd14473">
    <property type="entry name" value="FERM_B-lobe"/>
    <property type="match status" value="2"/>
</dbReference>
<evidence type="ECO:0000256" key="3">
    <source>
        <dbReference type="ARBA" id="ARBA00022443"/>
    </source>
</evidence>
<dbReference type="Gene3D" id="3.40.850.10">
    <property type="entry name" value="Kinesin motor domain"/>
    <property type="match status" value="1"/>
</dbReference>
<dbReference type="Gene3D" id="1.20.5.4820">
    <property type="match status" value="1"/>
</dbReference>
<dbReference type="InterPro" id="IPR038185">
    <property type="entry name" value="MyTH4_dom_sf"/>
</dbReference>
<dbReference type="SUPFAM" id="SSF47031">
    <property type="entry name" value="Second domain of FERM"/>
    <property type="match status" value="2"/>
</dbReference>
<dbReference type="PANTHER" id="PTHR22692:SF33">
    <property type="entry name" value="MYOSIN"/>
    <property type="match status" value="1"/>
</dbReference>
<dbReference type="SUPFAM" id="SSF52540">
    <property type="entry name" value="P-loop containing nucleoside triphosphate hydrolases"/>
    <property type="match status" value="1"/>
</dbReference>
<dbReference type="Gene3D" id="2.30.30.40">
    <property type="entry name" value="SH3 Domains"/>
    <property type="match status" value="1"/>
</dbReference>
<comment type="similarity">
    <text evidence="2 12">Belongs to the TRAFAC class myosin-kinesin ATPase superfamily. Myosin family.</text>
</comment>
<dbReference type="InterPro" id="IPR041793">
    <property type="entry name" value="MyoVII_FERM_C1"/>
</dbReference>
<dbReference type="PROSITE" id="PS50096">
    <property type="entry name" value="IQ"/>
    <property type="match status" value="3"/>
</dbReference>
<dbReference type="PRINTS" id="PR00193">
    <property type="entry name" value="MYOSINHEAVY"/>
</dbReference>
<evidence type="ECO:0000256" key="12">
    <source>
        <dbReference type="PROSITE-ProRule" id="PRU00782"/>
    </source>
</evidence>
<dbReference type="InterPro" id="IPR019749">
    <property type="entry name" value="Band_41_domain"/>
</dbReference>
<keyword evidence="3 11" id="KW-0728">SH3 domain</keyword>
<evidence type="ECO:0000256" key="2">
    <source>
        <dbReference type="ARBA" id="ARBA00008314"/>
    </source>
</evidence>
<evidence type="ECO:0000256" key="5">
    <source>
        <dbReference type="ARBA" id="ARBA00022737"/>
    </source>
</evidence>
<dbReference type="CDD" id="cd01381">
    <property type="entry name" value="MYSc_Myo7"/>
    <property type="match status" value="1"/>
</dbReference>
<protein>
    <recommendedName>
        <fullName evidence="19">Myosin-VIIa</fullName>
    </recommendedName>
</protein>
<dbReference type="PROSITE" id="PS50002">
    <property type="entry name" value="SH3"/>
    <property type="match status" value="1"/>
</dbReference>
<dbReference type="SMART" id="SM00242">
    <property type="entry name" value="MYSc"/>
    <property type="match status" value="1"/>
</dbReference>
<dbReference type="InterPro" id="IPR000048">
    <property type="entry name" value="IQ_motif_EF-hand-BS"/>
</dbReference>
<dbReference type="Gene3D" id="1.20.120.720">
    <property type="entry name" value="Myosin VI head, motor domain, U50 subdomain"/>
    <property type="match status" value="1"/>
</dbReference>
<dbReference type="InterPro" id="IPR029071">
    <property type="entry name" value="Ubiquitin-like_domsf"/>
</dbReference>
<dbReference type="OrthoDB" id="6108017at2759"/>
<evidence type="ECO:0000256" key="11">
    <source>
        <dbReference type="PROSITE-ProRule" id="PRU00192"/>
    </source>
</evidence>
<dbReference type="InterPro" id="IPR001609">
    <property type="entry name" value="Myosin_head_motor_dom-like"/>
</dbReference>
<dbReference type="PANTHER" id="PTHR22692">
    <property type="entry name" value="MYOSIN VII, XV"/>
    <property type="match status" value="1"/>
</dbReference>
<dbReference type="EMBL" id="OV170226">
    <property type="protein sequence ID" value="CAH0726480.1"/>
    <property type="molecule type" value="Genomic_DNA"/>
</dbReference>
<evidence type="ECO:0000256" key="1">
    <source>
        <dbReference type="ARBA" id="ARBA00004496"/>
    </source>
</evidence>
<dbReference type="InterPro" id="IPR019748">
    <property type="entry name" value="FERM_central"/>
</dbReference>
<dbReference type="Gene3D" id="1.25.40.530">
    <property type="entry name" value="MyTH4 domain"/>
    <property type="match status" value="2"/>
</dbReference>
<dbReference type="InterPro" id="IPR002404">
    <property type="entry name" value="IRS_PTB"/>
</dbReference>
<gene>
    <name evidence="17" type="ORF">BINO364_LOCUS11934</name>
</gene>
<dbReference type="SMART" id="SM00139">
    <property type="entry name" value="MyTH4"/>
    <property type="match status" value="2"/>
</dbReference>
<dbReference type="InterPro" id="IPR000299">
    <property type="entry name" value="FERM_domain"/>
</dbReference>
<feature type="domain" description="FERM" evidence="14">
    <location>
        <begin position="1796"/>
        <end position="2100"/>
    </location>
</feature>
<dbReference type="InterPro" id="IPR011993">
    <property type="entry name" value="PH-like_dom_sf"/>
</dbReference>
<dbReference type="GO" id="GO:0120025">
    <property type="term" value="C:plasma membrane bounded cell projection"/>
    <property type="evidence" value="ECO:0007669"/>
    <property type="project" value="UniProtKB-ARBA"/>
</dbReference>
<keyword evidence="18" id="KW-1185">Reference proteome</keyword>
<feature type="domain" description="Myosin motor" evidence="16">
    <location>
        <begin position="64"/>
        <end position="734"/>
    </location>
</feature>
<dbReference type="SMART" id="SM00015">
    <property type="entry name" value="IQ"/>
    <property type="match status" value="3"/>
</dbReference>
<dbReference type="Proteomes" id="UP000838878">
    <property type="component" value="Chromosome 6"/>
</dbReference>
<feature type="domain" description="MyTH4" evidence="15">
    <location>
        <begin position="1642"/>
        <end position="1790"/>
    </location>
</feature>
<dbReference type="InterPro" id="IPR035963">
    <property type="entry name" value="FERM_2"/>
</dbReference>
<dbReference type="Pfam" id="PF00063">
    <property type="entry name" value="Myosin_head"/>
    <property type="match status" value="1"/>
</dbReference>
<feature type="domain" description="MyTH4" evidence="15">
    <location>
        <begin position="959"/>
        <end position="1185"/>
    </location>
</feature>
<evidence type="ECO:0008006" key="19">
    <source>
        <dbReference type="Google" id="ProtNLM"/>
    </source>
</evidence>
<evidence type="ECO:0000259" key="15">
    <source>
        <dbReference type="PROSITE" id="PS51016"/>
    </source>
</evidence>
<keyword evidence="8 12" id="KW-0518">Myosin</keyword>
<dbReference type="SUPFAM" id="SSF50729">
    <property type="entry name" value="PH domain-like"/>
    <property type="match status" value="1"/>
</dbReference>
<dbReference type="InterPro" id="IPR036028">
    <property type="entry name" value="SH3-like_dom_sf"/>
</dbReference>
<feature type="domain" description="FERM" evidence="14">
    <location>
        <begin position="1190"/>
        <end position="1501"/>
    </location>
</feature>
<keyword evidence="5" id="KW-0677">Repeat</keyword>
<name>A0A8J9YH61_9NEOP</name>
<dbReference type="GO" id="GO:0030182">
    <property type="term" value="P:neuron differentiation"/>
    <property type="evidence" value="ECO:0007669"/>
    <property type="project" value="UniProtKB-ARBA"/>
</dbReference>
<dbReference type="GO" id="GO:0009888">
    <property type="term" value="P:tissue development"/>
    <property type="evidence" value="ECO:0007669"/>
    <property type="project" value="UniProtKB-ARBA"/>
</dbReference>
<dbReference type="GO" id="GO:0071944">
    <property type="term" value="C:cell periphery"/>
    <property type="evidence" value="ECO:0007669"/>
    <property type="project" value="UniProtKB-ARBA"/>
</dbReference>
<dbReference type="SMART" id="SM00326">
    <property type="entry name" value="SH3"/>
    <property type="match status" value="1"/>
</dbReference>
<evidence type="ECO:0000256" key="4">
    <source>
        <dbReference type="ARBA" id="ARBA00022490"/>
    </source>
</evidence>
<evidence type="ECO:0000259" key="16">
    <source>
        <dbReference type="PROSITE" id="PS51456"/>
    </source>
</evidence>
<dbReference type="Gene3D" id="1.10.10.820">
    <property type="match status" value="1"/>
</dbReference>